<reference evidence="3" key="1">
    <citation type="submission" date="2020-10" db="EMBL/GenBank/DDBJ databases">
        <title>Unveiling of a novel bifunctional photoreceptor, Dualchrome1, isolated from a cosmopolitan green alga.</title>
        <authorList>
            <person name="Suzuki S."/>
            <person name="Kawachi M."/>
        </authorList>
    </citation>
    <scope>NUCLEOTIDE SEQUENCE</scope>
    <source>
        <strain evidence="3">NIES 2893</strain>
    </source>
</reference>
<dbReference type="Pfam" id="PF07065">
    <property type="entry name" value="D123"/>
    <property type="match status" value="1"/>
</dbReference>
<organism evidence="3 4">
    <name type="scientific">Pycnococcus provasolii</name>
    <dbReference type="NCBI Taxonomy" id="41880"/>
    <lineage>
        <taxon>Eukaryota</taxon>
        <taxon>Viridiplantae</taxon>
        <taxon>Chlorophyta</taxon>
        <taxon>Pseudoscourfieldiophyceae</taxon>
        <taxon>Pseudoscourfieldiales</taxon>
        <taxon>Pycnococcaceae</taxon>
        <taxon>Pycnococcus</taxon>
    </lineage>
</organism>
<dbReference type="Gene3D" id="3.40.50.150">
    <property type="entry name" value="Vaccinia Virus protein VP39"/>
    <property type="match status" value="1"/>
</dbReference>
<dbReference type="PANTHER" id="PTHR15323:SF6">
    <property type="entry name" value="CELL DIVISION CYCLE PROTEIN 123 HOMOLOG"/>
    <property type="match status" value="1"/>
</dbReference>
<dbReference type="PANTHER" id="PTHR15323">
    <property type="entry name" value="D123 PROTEIN"/>
    <property type="match status" value="1"/>
</dbReference>
<feature type="region of interest" description="Disordered" evidence="2">
    <location>
        <begin position="309"/>
        <end position="330"/>
    </location>
</feature>
<comment type="caution">
    <text evidence="3">The sequence shown here is derived from an EMBL/GenBank/DDBJ whole genome shotgun (WGS) entry which is preliminary data.</text>
</comment>
<gene>
    <name evidence="3" type="ORF">PPROV_000893600</name>
</gene>
<evidence type="ECO:0000256" key="1">
    <source>
        <dbReference type="ARBA" id="ARBA00011047"/>
    </source>
</evidence>
<sequence length="589" mass="65265">MPSVDCLSESITFTHPLLKRTLVLPQNPRQRAVDCFDATSRFVWQACMPLCTYLCEHADIVNARVLVELGAGATALPSHVAAALGASLVVATDGDSSAVQAMQERLRDCGDEEPWTKNINACSLRWGDDAHARELMLTYNDGKPVDVVLCSDLLYGHDAATSGALLETIRTLLGDNPNGVCLMSYQFRDNLLGELDFFERVSDTFESEAVSLPRHDGSDDGDDDLWLFTLTQKKPPAYVTVSSTRLCAFDQWAPRCDVSILLAPFKIVPLPPWYIRSLRAGGTIVAPEGHTSFASPHDIDDYAAAVDDNDKHYDEDDDEEEKDDNNDDDVEREQLKHAVESAMRELDDSACAPKLRWSAPKDATFMSCDGTLRCTSFDEVDLLMRSSDSIAYDVNTPFEGCADVTNADHMDDEGWTLALRSWRAVNPMLEFRCFVRKGKLIAASQRDPSTHFDTLHEMLSRDNGSALVEALDTFWERKLKPNLPKSLVHCAFDAYTTPKGDAGYAVRVMDVNVFGPPTLPLMFDWSELHADELPWSSNTEIRWVREATHIRPGLKSALPIDLITSASDGDGDSDDAGERAKRLLEAMAS</sequence>
<name>A0A830HST1_9CHLO</name>
<evidence type="ECO:0000313" key="4">
    <source>
        <dbReference type="Proteomes" id="UP000660262"/>
    </source>
</evidence>
<dbReference type="Pfam" id="PF10294">
    <property type="entry name" value="Methyltransf_16"/>
    <property type="match status" value="1"/>
</dbReference>
<dbReference type="CDD" id="cd02440">
    <property type="entry name" value="AdoMet_MTases"/>
    <property type="match status" value="1"/>
</dbReference>
<evidence type="ECO:0000313" key="3">
    <source>
        <dbReference type="EMBL" id="GHP10204.1"/>
    </source>
</evidence>
<dbReference type="InterPro" id="IPR009772">
    <property type="entry name" value="CDC123"/>
</dbReference>
<protein>
    <recommendedName>
        <fullName evidence="5">Cell division cycle protein 123 homolog</fullName>
    </recommendedName>
</protein>
<dbReference type="Proteomes" id="UP000660262">
    <property type="component" value="Unassembled WGS sequence"/>
</dbReference>
<proteinExistence type="inferred from homology"/>
<dbReference type="InterPro" id="IPR019410">
    <property type="entry name" value="Methyltransf_16"/>
</dbReference>
<accession>A0A830HST1</accession>
<evidence type="ECO:0000256" key="2">
    <source>
        <dbReference type="SAM" id="MobiDB-lite"/>
    </source>
</evidence>
<dbReference type="EMBL" id="BNJQ01000028">
    <property type="protein sequence ID" value="GHP10204.1"/>
    <property type="molecule type" value="Genomic_DNA"/>
</dbReference>
<dbReference type="InterPro" id="IPR029063">
    <property type="entry name" value="SAM-dependent_MTases_sf"/>
</dbReference>
<dbReference type="AlphaFoldDB" id="A0A830HST1"/>
<evidence type="ECO:0008006" key="5">
    <source>
        <dbReference type="Google" id="ProtNLM"/>
    </source>
</evidence>
<keyword evidence="4" id="KW-1185">Reference proteome</keyword>
<comment type="similarity">
    <text evidence="1">Belongs to the CDC123 family.</text>
</comment>
<dbReference type="GO" id="GO:0005737">
    <property type="term" value="C:cytoplasm"/>
    <property type="evidence" value="ECO:0007669"/>
    <property type="project" value="TreeGrafter"/>
</dbReference>
<dbReference type="OrthoDB" id="498146at2759"/>
<dbReference type="SUPFAM" id="SSF53335">
    <property type="entry name" value="S-adenosyl-L-methionine-dependent methyltransferases"/>
    <property type="match status" value="1"/>
</dbReference>
<feature type="compositionally biased region" description="Acidic residues" evidence="2">
    <location>
        <begin position="315"/>
        <end position="330"/>
    </location>
</feature>